<organism evidence="3 4">
    <name type="scientific">Escherichia marmotae</name>
    <dbReference type="NCBI Taxonomy" id="1499973"/>
    <lineage>
        <taxon>Bacteria</taxon>
        <taxon>Pseudomonadati</taxon>
        <taxon>Pseudomonadota</taxon>
        <taxon>Gammaproteobacteria</taxon>
        <taxon>Enterobacterales</taxon>
        <taxon>Enterobacteriaceae</taxon>
        <taxon>Escherichia</taxon>
    </lineage>
</organism>
<protein>
    <submittedName>
        <fullName evidence="3">Tail fiber protein (Modular protein)</fullName>
    </submittedName>
</protein>
<dbReference type="EMBL" id="LR134270">
    <property type="protein sequence ID" value="VED76705.1"/>
    <property type="molecule type" value="Genomic_DNA"/>
</dbReference>
<evidence type="ECO:0000256" key="1">
    <source>
        <dbReference type="SAM" id="MobiDB-lite"/>
    </source>
</evidence>
<evidence type="ECO:0000313" key="3">
    <source>
        <dbReference type="EMBL" id="VED76705.1"/>
    </source>
</evidence>
<sequence length="490" mass="53230">MSVLISGVLKDGTGKPVQGCTIVLKAKRTTDTVIVNTLASENPDEAGRYSMNVEPGRYAVSLFIEGYPPSYAGDITVYADSPPGTLNYFLGAVSEDDLRPDILKRFEDIAAEINRIAEGVRGDSEQIQQAAYDAAAAADDAKKAAGDSAESERNAQRHAQNAEKKAAQTGQDAAAAVSARNDAERFASEARKNAEATASDREATKQDARDAEEAAESVRGFVDAHQAVSTRYSVTDLNGYLASLKISGGACHGLYRYLTASGGINWYFLFLAMYESEGKVFTLADRKTVCEKAITQGIFVPFQTNSSYISGQRIAVGNKLFYVNISGISGGLAPDVSTVSRGDFVRTGTLVLECLGNTVKEIPESWQWFFVDIDSSLRYPVAPDSTDSYAALWLACIATFADKAWLLEPSGVAGYSRWDVICRVADNNLVSQTGPHNLTRVFQNNRAPGGISMSCIFVRIMPKCMPGYGAWYRSASCLMMQRRRNDIQRR</sequence>
<proteinExistence type="predicted"/>
<feature type="compositionally biased region" description="Low complexity" evidence="1">
    <location>
        <begin position="167"/>
        <end position="180"/>
    </location>
</feature>
<dbReference type="InterPro" id="IPR013609">
    <property type="entry name" value="Stf-like_N"/>
</dbReference>
<gene>
    <name evidence="3" type="ORF">NCTC8196_01849</name>
</gene>
<dbReference type="Pfam" id="PF08400">
    <property type="entry name" value="phage_tail_N"/>
    <property type="match status" value="1"/>
</dbReference>
<dbReference type="SUPFAM" id="SSF49464">
    <property type="entry name" value="Carboxypeptidase regulatory domain-like"/>
    <property type="match status" value="1"/>
</dbReference>
<accession>A0A7Z9CZA6</accession>
<dbReference type="RefSeq" id="WP_186334791.1">
    <property type="nucleotide sequence ID" value="NZ_LR134270.1"/>
</dbReference>
<dbReference type="AlphaFoldDB" id="A0A7Z9CZA6"/>
<dbReference type="InterPro" id="IPR008969">
    <property type="entry name" value="CarboxyPept-like_regulatory"/>
</dbReference>
<feature type="compositionally biased region" description="Basic and acidic residues" evidence="1">
    <location>
        <begin position="181"/>
        <end position="212"/>
    </location>
</feature>
<evidence type="ECO:0000259" key="2">
    <source>
        <dbReference type="Pfam" id="PF08400"/>
    </source>
</evidence>
<dbReference type="Proteomes" id="UP000277464">
    <property type="component" value="Chromosome"/>
</dbReference>
<dbReference type="Gene3D" id="2.60.40.1120">
    <property type="entry name" value="Carboxypeptidase-like, regulatory domain"/>
    <property type="match status" value="1"/>
</dbReference>
<feature type="region of interest" description="Disordered" evidence="1">
    <location>
        <begin position="141"/>
        <end position="214"/>
    </location>
</feature>
<feature type="compositionally biased region" description="Basic and acidic residues" evidence="1">
    <location>
        <begin position="141"/>
        <end position="166"/>
    </location>
</feature>
<feature type="domain" description="Lambda-like tail fibre protein N-terminal" evidence="2">
    <location>
        <begin position="1"/>
        <end position="134"/>
    </location>
</feature>
<name>A0A7Z9CZA6_9ESCH</name>
<reference evidence="3 4" key="1">
    <citation type="submission" date="2018-12" db="EMBL/GenBank/DDBJ databases">
        <authorList>
            <consortium name="Pathogen Informatics"/>
        </authorList>
    </citation>
    <scope>NUCLEOTIDE SEQUENCE [LARGE SCALE GENOMIC DNA]</scope>
    <source>
        <strain evidence="3 4">NCTC8196</strain>
    </source>
</reference>
<evidence type="ECO:0000313" key="4">
    <source>
        <dbReference type="Proteomes" id="UP000277464"/>
    </source>
</evidence>
<dbReference type="Gene3D" id="1.10.287.950">
    <property type="entry name" value="Methyl-accepting chemotaxis protein"/>
    <property type="match status" value="1"/>
</dbReference>